<dbReference type="SUPFAM" id="SSF48452">
    <property type="entry name" value="TPR-like"/>
    <property type="match status" value="1"/>
</dbReference>
<keyword evidence="2" id="KW-0175">Coiled coil</keyword>
<feature type="domain" description="SPOR" evidence="5">
    <location>
        <begin position="573"/>
        <end position="652"/>
    </location>
</feature>
<dbReference type="RefSeq" id="WP_188072045.1">
    <property type="nucleotide sequence ID" value="NZ_JACIDT010000007.1"/>
</dbReference>
<dbReference type="InterPro" id="IPR011990">
    <property type="entry name" value="TPR-like_helical_dom_sf"/>
</dbReference>
<feature type="compositionally biased region" description="Basic and acidic residues" evidence="3">
    <location>
        <begin position="284"/>
        <end position="295"/>
    </location>
</feature>
<feature type="chain" id="PRO_5031238628" evidence="4">
    <location>
        <begin position="30"/>
        <end position="663"/>
    </location>
</feature>
<dbReference type="PROSITE" id="PS51257">
    <property type="entry name" value="PROKAR_LIPOPROTEIN"/>
    <property type="match status" value="1"/>
</dbReference>
<gene>
    <name evidence="6" type="ORF">GGR43_002253</name>
</gene>
<feature type="compositionally biased region" description="Pro residues" evidence="3">
    <location>
        <begin position="320"/>
        <end position="333"/>
    </location>
</feature>
<comment type="caution">
    <text evidence="6">The sequence shown here is derived from an EMBL/GenBank/DDBJ whole genome shotgun (WGS) entry which is preliminary data.</text>
</comment>
<feature type="repeat" description="TPR" evidence="1">
    <location>
        <begin position="65"/>
        <end position="98"/>
    </location>
</feature>
<keyword evidence="4" id="KW-0732">Signal</keyword>
<name>A0A7W6FQ46_9SPHN</name>
<dbReference type="Gene3D" id="1.25.40.10">
    <property type="entry name" value="Tetratricopeptide repeat domain"/>
    <property type="match status" value="1"/>
</dbReference>
<dbReference type="InterPro" id="IPR007730">
    <property type="entry name" value="SPOR-like_dom"/>
</dbReference>
<organism evidence="6 7">
    <name type="scientific">Sphingobium jiangsuense</name>
    <dbReference type="NCBI Taxonomy" id="870476"/>
    <lineage>
        <taxon>Bacteria</taxon>
        <taxon>Pseudomonadati</taxon>
        <taxon>Pseudomonadota</taxon>
        <taxon>Alphaproteobacteria</taxon>
        <taxon>Sphingomonadales</taxon>
        <taxon>Sphingomonadaceae</taxon>
        <taxon>Sphingobium</taxon>
    </lineage>
</organism>
<proteinExistence type="predicted"/>
<dbReference type="SUPFAM" id="SSF110997">
    <property type="entry name" value="Sporulation related repeat"/>
    <property type="match status" value="1"/>
</dbReference>
<reference evidence="6 7" key="1">
    <citation type="submission" date="2020-08" db="EMBL/GenBank/DDBJ databases">
        <title>Genomic Encyclopedia of Type Strains, Phase IV (KMG-IV): sequencing the most valuable type-strain genomes for metagenomic binning, comparative biology and taxonomic classification.</title>
        <authorList>
            <person name="Goeker M."/>
        </authorList>
    </citation>
    <scope>NUCLEOTIDE SEQUENCE [LARGE SCALE GENOMIC DNA]</scope>
    <source>
        <strain evidence="6 7">DSM 26189</strain>
    </source>
</reference>
<evidence type="ECO:0000259" key="5">
    <source>
        <dbReference type="PROSITE" id="PS51724"/>
    </source>
</evidence>
<feature type="compositionally biased region" description="Low complexity" evidence="3">
    <location>
        <begin position="428"/>
        <end position="442"/>
    </location>
</feature>
<evidence type="ECO:0000256" key="2">
    <source>
        <dbReference type="SAM" id="Coils"/>
    </source>
</evidence>
<dbReference type="Proteomes" id="UP000571950">
    <property type="component" value="Unassembled WGS sequence"/>
</dbReference>
<accession>A0A7W6FQ46</accession>
<dbReference type="PROSITE" id="PS50005">
    <property type="entry name" value="TPR"/>
    <property type="match status" value="1"/>
</dbReference>
<keyword evidence="7" id="KW-1185">Reference proteome</keyword>
<dbReference type="InterPro" id="IPR019734">
    <property type="entry name" value="TPR_rpt"/>
</dbReference>
<feature type="compositionally biased region" description="Low complexity" evidence="3">
    <location>
        <begin position="453"/>
        <end position="478"/>
    </location>
</feature>
<dbReference type="InterPro" id="IPR036680">
    <property type="entry name" value="SPOR-like_sf"/>
</dbReference>
<dbReference type="Pfam" id="PF05036">
    <property type="entry name" value="SPOR"/>
    <property type="match status" value="1"/>
</dbReference>
<feature type="compositionally biased region" description="Pro residues" evidence="3">
    <location>
        <begin position="479"/>
        <end position="491"/>
    </location>
</feature>
<keyword evidence="1" id="KW-0802">TPR repeat</keyword>
<evidence type="ECO:0000256" key="4">
    <source>
        <dbReference type="SAM" id="SignalP"/>
    </source>
</evidence>
<feature type="coiled-coil region" evidence="2">
    <location>
        <begin position="521"/>
        <end position="575"/>
    </location>
</feature>
<feature type="compositionally biased region" description="Low complexity" evidence="3">
    <location>
        <begin position="300"/>
        <end position="319"/>
    </location>
</feature>
<dbReference type="EMBL" id="JACIDT010000007">
    <property type="protein sequence ID" value="MBB3926533.1"/>
    <property type="molecule type" value="Genomic_DNA"/>
</dbReference>
<dbReference type="PROSITE" id="PS51724">
    <property type="entry name" value="SPOR"/>
    <property type="match status" value="1"/>
</dbReference>
<evidence type="ECO:0000313" key="7">
    <source>
        <dbReference type="Proteomes" id="UP000571950"/>
    </source>
</evidence>
<feature type="compositionally biased region" description="Low complexity" evidence="3">
    <location>
        <begin position="334"/>
        <end position="376"/>
    </location>
</feature>
<feature type="region of interest" description="Disordered" evidence="3">
    <location>
        <begin position="272"/>
        <end position="497"/>
    </location>
</feature>
<evidence type="ECO:0000256" key="1">
    <source>
        <dbReference type="PROSITE-ProRule" id="PRU00339"/>
    </source>
</evidence>
<sequence>MTVLFRSLLGSASLLAGCALALTPAAALAQTAAPSSSQAEAQSAADAGRTLANAMSRLASSPRDTDALIDAGEAALKLDDPRSAIGFFGRADDVSPNNGRVKAGLGRAMLALGQTGDGLRLMEQAATLRYSDLPLLIDRGLARDLSGNQAGAQRDYQEALQRDPDNAVALRRYAVSLGISGQVDMAERTLQPLLYKNDRAAWRDRAFILAMNGRTADALDITSKTMPPALADAIKPYIERMAMLTPGQRAAAVHMGQFPAGLVNVRVASTAVPAPQPPSATVEPAERKSGRERQPRTRTTRAAARESAAATRIAAAPVAPSAPTPAPATPPPASAGRATPAPATSAPATPAPAARPVAGPAASATPASQSPASQPAASPPPQPAPVVRAAAPTPPTSTPSASPPATPRVDLRPATAVAATPREPVGTAVAAAQPPAARQIQGPPTPVEGAVRTPAAPAATPATPASAPAPAVASVPAATPAPAPASTPTPAAPAESTRSLAEIMAEISIPEAERRQDVVPVNLAEIAAMQAEKRRQEAAEARARKAAEAKEAARRKAEAEAKAKAEAEKKRLAENPARYWVQIGVGRDKGALAFTLRRMKKDHAALARYDGWSAGWGQTNRLVVGPFPNLAKARAVEAEMKKAGSDAFVWRSDAGEEVDRIGG</sequence>
<dbReference type="GO" id="GO:0042834">
    <property type="term" value="F:peptidoglycan binding"/>
    <property type="evidence" value="ECO:0007669"/>
    <property type="project" value="InterPro"/>
</dbReference>
<feature type="signal peptide" evidence="4">
    <location>
        <begin position="1"/>
        <end position="29"/>
    </location>
</feature>
<evidence type="ECO:0000313" key="6">
    <source>
        <dbReference type="EMBL" id="MBB3926533.1"/>
    </source>
</evidence>
<protein>
    <submittedName>
        <fullName evidence="6">Flp pilus assembly protein TadD</fullName>
    </submittedName>
</protein>
<evidence type="ECO:0000256" key="3">
    <source>
        <dbReference type="SAM" id="MobiDB-lite"/>
    </source>
</evidence>
<feature type="compositionally biased region" description="Pro residues" evidence="3">
    <location>
        <begin position="392"/>
        <end position="406"/>
    </location>
</feature>
<dbReference type="AlphaFoldDB" id="A0A7W6FQ46"/>